<evidence type="ECO:0000313" key="9">
    <source>
        <dbReference type="Proteomes" id="UP000011682"/>
    </source>
</evidence>
<evidence type="ECO:0000259" key="5">
    <source>
        <dbReference type="PROSITE" id="PS50109"/>
    </source>
</evidence>
<name>S9P250_CYSF2</name>
<dbReference type="PROSITE" id="PS50109">
    <property type="entry name" value="HIS_KIN"/>
    <property type="match status" value="1"/>
</dbReference>
<dbReference type="OrthoDB" id="5487456at2"/>
<evidence type="ECO:0000259" key="7">
    <source>
        <dbReference type="PROSITE" id="PS50112"/>
    </source>
</evidence>
<dbReference type="InterPro" id="IPR003661">
    <property type="entry name" value="HisK_dim/P_dom"/>
</dbReference>
<dbReference type="PROSITE" id="PS50112">
    <property type="entry name" value="PAS"/>
    <property type="match status" value="1"/>
</dbReference>
<evidence type="ECO:0000256" key="3">
    <source>
        <dbReference type="ARBA" id="ARBA00022553"/>
    </source>
</evidence>
<protein>
    <recommendedName>
        <fullName evidence="2">histidine kinase</fullName>
        <ecNumber evidence="2">2.7.13.3</ecNumber>
    </recommendedName>
</protein>
<dbReference type="SUPFAM" id="SSF55874">
    <property type="entry name" value="ATPase domain of HSP90 chaperone/DNA topoisomerase II/histidine kinase"/>
    <property type="match status" value="1"/>
</dbReference>
<feature type="domain" description="Response regulatory" evidence="6">
    <location>
        <begin position="515"/>
        <end position="631"/>
    </location>
</feature>
<dbReference type="RefSeq" id="WP_002628031.1">
    <property type="nucleotide sequence ID" value="NZ_ANAH02000024.1"/>
</dbReference>
<evidence type="ECO:0000256" key="1">
    <source>
        <dbReference type="ARBA" id="ARBA00000085"/>
    </source>
</evidence>
<dbReference type="InterPro" id="IPR011006">
    <property type="entry name" value="CheY-like_superfamily"/>
</dbReference>
<dbReference type="CDD" id="cd00130">
    <property type="entry name" value="PAS"/>
    <property type="match status" value="1"/>
</dbReference>
<evidence type="ECO:0000256" key="4">
    <source>
        <dbReference type="PROSITE-ProRule" id="PRU00169"/>
    </source>
</evidence>
<keyword evidence="8" id="KW-0808">Transferase</keyword>
<dbReference type="PANTHER" id="PTHR43065:SF50">
    <property type="entry name" value="HISTIDINE KINASE"/>
    <property type="match status" value="1"/>
</dbReference>
<dbReference type="SUPFAM" id="SSF47384">
    <property type="entry name" value="Homodimeric domain of signal transducing histidine kinase"/>
    <property type="match status" value="1"/>
</dbReference>
<dbReference type="SMART" id="SM00448">
    <property type="entry name" value="REC"/>
    <property type="match status" value="1"/>
</dbReference>
<evidence type="ECO:0000256" key="2">
    <source>
        <dbReference type="ARBA" id="ARBA00012438"/>
    </source>
</evidence>
<dbReference type="EC" id="2.7.13.3" evidence="2"/>
<dbReference type="Pfam" id="PF13426">
    <property type="entry name" value="PAS_9"/>
    <property type="match status" value="1"/>
</dbReference>
<dbReference type="InterPro" id="IPR003594">
    <property type="entry name" value="HATPase_dom"/>
</dbReference>
<comment type="catalytic activity">
    <reaction evidence="1">
        <text>ATP + protein L-histidine = ADP + protein N-phospho-L-histidine.</text>
        <dbReference type="EC" id="2.7.13.3"/>
    </reaction>
</comment>
<dbReference type="InterPro" id="IPR001789">
    <property type="entry name" value="Sig_transdc_resp-reg_receiver"/>
</dbReference>
<dbReference type="Proteomes" id="UP000011682">
    <property type="component" value="Unassembled WGS sequence"/>
</dbReference>
<dbReference type="eggNOG" id="COG4191">
    <property type="taxonomic scope" value="Bacteria"/>
</dbReference>
<evidence type="ECO:0000259" key="6">
    <source>
        <dbReference type="PROSITE" id="PS50110"/>
    </source>
</evidence>
<dbReference type="Pfam" id="PF00072">
    <property type="entry name" value="Response_reg"/>
    <property type="match status" value="1"/>
</dbReference>
<dbReference type="Gene3D" id="1.10.287.130">
    <property type="match status" value="1"/>
</dbReference>
<feature type="modified residue" description="4-aspartylphosphate" evidence="4">
    <location>
        <position position="564"/>
    </location>
</feature>
<dbReference type="Pfam" id="PF02518">
    <property type="entry name" value="HATPase_c"/>
    <property type="match status" value="1"/>
</dbReference>
<dbReference type="Gene3D" id="3.30.450.20">
    <property type="entry name" value="PAS domain"/>
    <property type="match status" value="1"/>
</dbReference>
<organism evidence="8 9">
    <name type="scientific">Cystobacter fuscus (strain ATCC 25194 / DSM 2262 / NBRC 100088 / M29)</name>
    <dbReference type="NCBI Taxonomy" id="1242864"/>
    <lineage>
        <taxon>Bacteria</taxon>
        <taxon>Pseudomonadati</taxon>
        <taxon>Myxococcota</taxon>
        <taxon>Myxococcia</taxon>
        <taxon>Myxococcales</taxon>
        <taxon>Cystobacterineae</taxon>
        <taxon>Archangiaceae</taxon>
        <taxon>Cystobacter</taxon>
    </lineage>
</organism>
<dbReference type="SUPFAM" id="SSF55785">
    <property type="entry name" value="PYP-like sensor domain (PAS domain)"/>
    <property type="match status" value="1"/>
</dbReference>
<feature type="domain" description="Histidine kinase" evidence="5">
    <location>
        <begin position="270"/>
        <end position="494"/>
    </location>
</feature>
<sequence>MRALLVPSASIDLSSVELLVRQLGMTPTRRSDDEAAITAFRQSPFPLVLMGMDDEGDRIVLVRALRASPNGAQAAIVLVARPEQLEGLASMIDAGVDDFLMLPLDETAAMLRLQLAERRLAERPAPLPENFELDGLCAVLLRESPLATCITTREGNAFVEVNEAFTRLFGYSREEMLWRTARDLDLWESPIEQERLAARMREQGMVRGVESRVRTKSGELRDVLVYVGIAEYAGTPHIVTLFPDVTERKLMQARLQLADRMASVGTLAAGVAHEINNPLAYVLANLGYAHGELSRQLSRGAPGVLQPVSTALGEALHGAERVQTIVGDLKTFSRESTAEQFHAVNVRKVLDSTLNLAAAEIRHRAKLVKNYGEDVPPIHGNESRLGQVFLNLLVNAVQSLPSDGDAEQHEIRVTTRLDASGQVAVEIADTGAGIAPELMGRIFDPFFTTKPPGVGTGLGLSICHNLITAMGGELHVFSDLGRGTTFQVLMPSSREPIVPALLEPVPEYSGGPRGRVLVIDDEPLLCSALERILRPHHDVVFTTLAAEVLPRLEAGERFDLILCDLMMPRMNGMDFHAALHRLRPELTGRVIFLTGGAFTPQAKAFLERVPNRRVEKPFNARTLLEITREVLTSVG</sequence>
<dbReference type="PRINTS" id="PR00344">
    <property type="entry name" value="BCTRLSENSOR"/>
</dbReference>
<keyword evidence="3 4" id="KW-0597">Phosphoprotein</keyword>
<dbReference type="InterPro" id="IPR004358">
    <property type="entry name" value="Sig_transdc_His_kin-like_C"/>
</dbReference>
<dbReference type="InterPro" id="IPR035965">
    <property type="entry name" value="PAS-like_dom_sf"/>
</dbReference>
<proteinExistence type="predicted"/>
<dbReference type="SMART" id="SM00388">
    <property type="entry name" value="HisKA"/>
    <property type="match status" value="1"/>
</dbReference>
<dbReference type="Gene3D" id="3.40.50.2300">
    <property type="match status" value="2"/>
</dbReference>
<dbReference type="eggNOG" id="COG0784">
    <property type="taxonomic scope" value="Bacteria"/>
</dbReference>
<dbReference type="InterPro" id="IPR000014">
    <property type="entry name" value="PAS"/>
</dbReference>
<dbReference type="EMBL" id="ANAH02000024">
    <property type="protein sequence ID" value="EPX58535.1"/>
    <property type="molecule type" value="Genomic_DNA"/>
</dbReference>
<dbReference type="InterPro" id="IPR005467">
    <property type="entry name" value="His_kinase_dom"/>
</dbReference>
<dbReference type="SUPFAM" id="SSF52172">
    <property type="entry name" value="CheY-like"/>
    <property type="match status" value="2"/>
</dbReference>
<dbReference type="GO" id="GO:0000155">
    <property type="term" value="F:phosphorelay sensor kinase activity"/>
    <property type="evidence" value="ECO:0007669"/>
    <property type="project" value="InterPro"/>
</dbReference>
<dbReference type="AlphaFoldDB" id="S9P250"/>
<dbReference type="PROSITE" id="PS50110">
    <property type="entry name" value="RESPONSE_REGULATORY"/>
    <property type="match status" value="1"/>
</dbReference>
<dbReference type="CDD" id="cd00156">
    <property type="entry name" value="REC"/>
    <property type="match status" value="1"/>
</dbReference>
<dbReference type="InterPro" id="IPR036097">
    <property type="entry name" value="HisK_dim/P_sf"/>
</dbReference>
<reference evidence="8" key="1">
    <citation type="submission" date="2013-05" db="EMBL/GenBank/DDBJ databases">
        <title>Genome assembly of Cystobacter fuscus DSM 2262.</title>
        <authorList>
            <person name="Sharma G."/>
            <person name="Khatri I."/>
            <person name="Kaur C."/>
            <person name="Mayilraj S."/>
            <person name="Subramanian S."/>
        </authorList>
    </citation>
    <scope>NUCLEOTIDE SEQUENCE [LARGE SCALE GENOMIC DNA]</scope>
    <source>
        <strain evidence="8">DSM 2262</strain>
    </source>
</reference>
<dbReference type="CDD" id="cd00082">
    <property type="entry name" value="HisKA"/>
    <property type="match status" value="1"/>
</dbReference>
<dbReference type="NCBIfam" id="TIGR00229">
    <property type="entry name" value="sensory_box"/>
    <property type="match status" value="1"/>
</dbReference>
<dbReference type="Gene3D" id="3.30.565.10">
    <property type="entry name" value="Histidine kinase-like ATPase, C-terminal domain"/>
    <property type="match status" value="1"/>
</dbReference>
<dbReference type="InterPro" id="IPR036890">
    <property type="entry name" value="HATPase_C_sf"/>
</dbReference>
<dbReference type="SMART" id="SM00387">
    <property type="entry name" value="HATPase_c"/>
    <property type="match status" value="1"/>
</dbReference>
<keyword evidence="8" id="KW-0418">Kinase</keyword>
<feature type="domain" description="PAS" evidence="7">
    <location>
        <begin position="154"/>
        <end position="177"/>
    </location>
</feature>
<dbReference type="PANTHER" id="PTHR43065">
    <property type="entry name" value="SENSOR HISTIDINE KINASE"/>
    <property type="match status" value="1"/>
</dbReference>
<comment type="caution">
    <text evidence="8">The sequence shown here is derived from an EMBL/GenBank/DDBJ whole genome shotgun (WGS) entry which is preliminary data.</text>
</comment>
<evidence type="ECO:0000313" key="8">
    <source>
        <dbReference type="EMBL" id="EPX58535.1"/>
    </source>
</evidence>
<keyword evidence="9" id="KW-1185">Reference proteome</keyword>
<gene>
    <name evidence="8" type="ORF">D187_004007</name>
</gene>
<accession>S9P250</accession>